<dbReference type="AlphaFoldDB" id="A0A0N1I2M8"/>
<dbReference type="InterPro" id="IPR000008">
    <property type="entry name" value="C2_dom"/>
</dbReference>
<feature type="region of interest" description="Disordered" evidence="1">
    <location>
        <begin position="225"/>
        <end position="277"/>
    </location>
</feature>
<protein>
    <submittedName>
        <fullName evidence="3">Putative c2 domain protein</fullName>
    </submittedName>
</protein>
<dbReference type="PANTHER" id="PTHR47052">
    <property type="entry name" value="CONSERVED SERINE PROLINE-RICH PROTEIN (AFU_ORTHOLOGUE AFUA_2G01790)"/>
    <property type="match status" value="1"/>
</dbReference>
<dbReference type="PROSITE" id="PS50004">
    <property type="entry name" value="C2"/>
    <property type="match status" value="1"/>
</dbReference>
<accession>A0A0N1I2M8</accession>
<dbReference type="Pfam" id="PF00168">
    <property type="entry name" value="C2"/>
    <property type="match status" value="1"/>
</dbReference>
<reference evidence="3 4" key="1">
    <citation type="journal article" date="2015" name="PLoS Pathog.">
        <title>Leptomonas seymouri: Adaptations to the Dixenous Life Cycle Analyzed by Genome Sequencing, Transcriptome Profiling and Co-infection with Leishmania donovani.</title>
        <authorList>
            <person name="Kraeva N."/>
            <person name="Butenko A."/>
            <person name="Hlavacova J."/>
            <person name="Kostygov A."/>
            <person name="Myskova J."/>
            <person name="Grybchuk D."/>
            <person name="Lestinova T."/>
            <person name="Votypka J."/>
            <person name="Volf P."/>
            <person name="Opperdoes F."/>
            <person name="Flegontov P."/>
            <person name="Lukes J."/>
            <person name="Yurchenko V."/>
        </authorList>
    </citation>
    <scope>NUCLEOTIDE SEQUENCE [LARGE SCALE GENOMIC DNA]</scope>
    <source>
        <strain evidence="3 4">ATCC 30220</strain>
    </source>
</reference>
<dbReference type="OrthoDB" id="270970at2759"/>
<comment type="caution">
    <text evidence="3">The sequence shown here is derived from an EMBL/GenBank/DDBJ whole genome shotgun (WGS) entry which is preliminary data.</text>
</comment>
<dbReference type="SUPFAM" id="SSF49562">
    <property type="entry name" value="C2 domain (Calcium/lipid-binding domain, CaLB)"/>
    <property type="match status" value="1"/>
</dbReference>
<evidence type="ECO:0000313" key="4">
    <source>
        <dbReference type="Proteomes" id="UP000038009"/>
    </source>
</evidence>
<dbReference type="CDD" id="cd00030">
    <property type="entry name" value="C2"/>
    <property type="match status" value="1"/>
</dbReference>
<dbReference type="Gene3D" id="2.60.40.150">
    <property type="entry name" value="C2 domain"/>
    <property type="match status" value="1"/>
</dbReference>
<evidence type="ECO:0000313" key="3">
    <source>
        <dbReference type="EMBL" id="KPI83985.1"/>
    </source>
</evidence>
<name>A0A0N1I2M8_LEPSE</name>
<dbReference type="InterPro" id="IPR052981">
    <property type="entry name" value="Ingression_C2_domain"/>
</dbReference>
<evidence type="ECO:0000256" key="1">
    <source>
        <dbReference type="SAM" id="MobiDB-lite"/>
    </source>
</evidence>
<dbReference type="PANTHER" id="PTHR47052:SF3">
    <property type="entry name" value="INGRESSION PROTEIN 1"/>
    <property type="match status" value="1"/>
</dbReference>
<feature type="compositionally biased region" description="Pro residues" evidence="1">
    <location>
        <begin position="227"/>
        <end position="243"/>
    </location>
</feature>
<keyword evidence="4" id="KW-1185">Reference proteome</keyword>
<feature type="compositionally biased region" description="Pro residues" evidence="1">
    <location>
        <begin position="250"/>
        <end position="263"/>
    </location>
</feature>
<dbReference type="SMART" id="SM00239">
    <property type="entry name" value="C2"/>
    <property type="match status" value="1"/>
</dbReference>
<proteinExistence type="predicted"/>
<feature type="domain" description="C2" evidence="2">
    <location>
        <begin position="1"/>
        <end position="105"/>
    </location>
</feature>
<dbReference type="OMA" id="THVAENC"/>
<dbReference type="VEuPathDB" id="TriTrypDB:Lsey_0302_0020"/>
<sequence length="277" mass="30485">MGRLEIRVCGARNIANLQKIGKPDPYVKVRMGDKKKTQVRYKTRVIENNLNPVWNELFKFQVADYESTQVLFELWNDNVLVDDLLGSYNLSIDGLTRGVVKDMWAILTGAKGSSSELHLRILAVDFGRDPGPGDVVISSLEQDNLPPPTDQRYRPPKNYTPAPQVIVQQGYVAAPVGPPQTVVYGQPQYGGAPPMPTMSVYPSVPPPPPQMMYTVPPPQQQPYGYGAPPPPQPMYGAPPPMQRPPYMGGGPPPQMYGPPPPRPQMGVQMAYGVPPDM</sequence>
<dbReference type="InterPro" id="IPR035892">
    <property type="entry name" value="C2_domain_sf"/>
</dbReference>
<gene>
    <name evidence="3" type="ORF">ABL78_6960</name>
</gene>
<dbReference type="EMBL" id="LJSK01000302">
    <property type="protein sequence ID" value="KPI83985.1"/>
    <property type="molecule type" value="Genomic_DNA"/>
</dbReference>
<evidence type="ECO:0000259" key="2">
    <source>
        <dbReference type="PROSITE" id="PS50004"/>
    </source>
</evidence>
<dbReference type="PRINTS" id="PR00360">
    <property type="entry name" value="C2DOMAIN"/>
</dbReference>
<organism evidence="3 4">
    <name type="scientific">Leptomonas seymouri</name>
    <dbReference type="NCBI Taxonomy" id="5684"/>
    <lineage>
        <taxon>Eukaryota</taxon>
        <taxon>Discoba</taxon>
        <taxon>Euglenozoa</taxon>
        <taxon>Kinetoplastea</taxon>
        <taxon>Metakinetoplastina</taxon>
        <taxon>Trypanosomatida</taxon>
        <taxon>Trypanosomatidae</taxon>
        <taxon>Leishmaniinae</taxon>
        <taxon>Leptomonas</taxon>
    </lineage>
</organism>
<dbReference type="Proteomes" id="UP000038009">
    <property type="component" value="Unassembled WGS sequence"/>
</dbReference>